<reference evidence="1 2" key="1">
    <citation type="submission" date="2021-06" db="EMBL/GenBank/DDBJ databases">
        <title>Caerostris extrusa draft genome.</title>
        <authorList>
            <person name="Kono N."/>
            <person name="Arakawa K."/>
        </authorList>
    </citation>
    <scope>NUCLEOTIDE SEQUENCE [LARGE SCALE GENOMIC DNA]</scope>
</reference>
<evidence type="ECO:0000313" key="1">
    <source>
        <dbReference type="EMBL" id="GIY48056.1"/>
    </source>
</evidence>
<sequence>MWVTTIIHVDSRKESFSELPPKRPDCRQMSLPVSHAQFVQTIPNSLRPSAPSIVGPVIIKVVGLSLSEDGVKTHRLLLLSVGAGKTPCSIYDPTLCPCCDICSKNKPPLWRQPPNKFSVHSRWVNRDPRGAEQEALVGANEGTPLVGRGL</sequence>
<dbReference type="AlphaFoldDB" id="A0AAV4TRH5"/>
<accession>A0AAV4TRH5</accession>
<keyword evidence="2" id="KW-1185">Reference proteome</keyword>
<proteinExistence type="predicted"/>
<dbReference type="EMBL" id="BPLR01011670">
    <property type="protein sequence ID" value="GIY48056.1"/>
    <property type="molecule type" value="Genomic_DNA"/>
</dbReference>
<organism evidence="1 2">
    <name type="scientific">Caerostris extrusa</name>
    <name type="common">Bark spider</name>
    <name type="synonym">Caerostris bankana</name>
    <dbReference type="NCBI Taxonomy" id="172846"/>
    <lineage>
        <taxon>Eukaryota</taxon>
        <taxon>Metazoa</taxon>
        <taxon>Ecdysozoa</taxon>
        <taxon>Arthropoda</taxon>
        <taxon>Chelicerata</taxon>
        <taxon>Arachnida</taxon>
        <taxon>Araneae</taxon>
        <taxon>Araneomorphae</taxon>
        <taxon>Entelegynae</taxon>
        <taxon>Araneoidea</taxon>
        <taxon>Araneidae</taxon>
        <taxon>Caerostris</taxon>
    </lineage>
</organism>
<gene>
    <name evidence="1" type="ORF">CEXT_307181</name>
</gene>
<comment type="caution">
    <text evidence="1">The sequence shown here is derived from an EMBL/GenBank/DDBJ whole genome shotgun (WGS) entry which is preliminary data.</text>
</comment>
<name>A0AAV4TRH5_CAEEX</name>
<dbReference type="Proteomes" id="UP001054945">
    <property type="component" value="Unassembled WGS sequence"/>
</dbReference>
<protein>
    <submittedName>
        <fullName evidence="1">Uncharacterized protein</fullName>
    </submittedName>
</protein>
<evidence type="ECO:0000313" key="2">
    <source>
        <dbReference type="Proteomes" id="UP001054945"/>
    </source>
</evidence>